<dbReference type="InterPro" id="IPR020471">
    <property type="entry name" value="AKR"/>
</dbReference>
<dbReference type="Gene3D" id="3.20.20.100">
    <property type="entry name" value="NADP-dependent oxidoreductase domain"/>
    <property type="match status" value="1"/>
</dbReference>
<dbReference type="PRINTS" id="PR00069">
    <property type="entry name" value="ALDKETRDTASE"/>
</dbReference>
<proteinExistence type="predicted"/>
<gene>
    <name evidence="2" type="ORF">ABH943_006778</name>
</gene>
<dbReference type="Pfam" id="PF00248">
    <property type="entry name" value="Aldo_ket_red"/>
    <property type="match status" value="1"/>
</dbReference>
<dbReference type="EMBL" id="JBIYDN010000028">
    <property type="protein sequence ID" value="MFK4446746.1"/>
    <property type="molecule type" value="Genomic_DNA"/>
</dbReference>
<reference evidence="2 3" key="1">
    <citation type="submission" date="2024-11" db="EMBL/GenBank/DDBJ databases">
        <title>Using genomics to understand microbial adaptation to soil warming.</title>
        <authorList>
            <person name="Deangelis K.M. PhD."/>
        </authorList>
    </citation>
    <scope>NUCLEOTIDE SEQUENCE [LARGE SCALE GENOMIC DNA]</scope>
    <source>
        <strain evidence="2 3">GAS97</strain>
    </source>
</reference>
<comment type="caution">
    <text evidence="2">The sequence shown here is derived from an EMBL/GenBank/DDBJ whole genome shotgun (WGS) entry which is preliminary data.</text>
</comment>
<dbReference type="RefSeq" id="WP_404611829.1">
    <property type="nucleotide sequence ID" value="NZ_JBIYDN010000028.1"/>
</dbReference>
<dbReference type="InterPro" id="IPR036812">
    <property type="entry name" value="NAD(P)_OxRdtase_dom_sf"/>
</dbReference>
<evidence type="ECO:0000313" key="3">
    <source>
        <dbReference type="Proteomes" id="UP001620514"/>
    </source>
</evidence>
<feature type="domain" description="NADP-dependent oxidoreductase" evidence="1">
    <location>
        <begin position="25"/>
        <end position="272"/>
    </location>
</feature>
<sequence length="287" mass="31622">MTSQQKIVLLPAASMHGTGEQLPALGQGTWEMGDNARTRNAEIAALNAGVDLGLTVIDTAEMYGEGESEKLIAEALKDRRDALFIVSKVYPHNGSEAGVKAACERSLKRLQTDRIDLYLLHWRGGEDLEGVIGGFETLKTQGKIRHWGVSNFDTEDMVELFALENGNRCATNQILYNVARRGPEFDLLPWLRERNMPAMAYSPVDHARLPKQSVLNDIAKARGLSAMQIALAWVLQQPQVMAIPKAGSVAHVIENAAAREVNLSVEELSLIDTQFKPPKSKRPLETL</sequence>
<dbReference type="PANTHER" id="PTHR43638">
    <property type="entry name" value="OXIDOREDUCTASE, ALDO/KETO REDUCTASE FAMILY PROTEIN"/>
    <property type="match status" value="1"/>
</dbReference>
<protein>
    <submittedName>
        <fullName evidence="2">Diketogulonate reductase-like aldo/keto reductase</fullName>
    </submittedName>
</protein>
<evidence type="ECO:0000259" key="1">
    <source>
        <dbReference type="Pfam" id="PF00248"/>
    </source>
</evidence>
<dbReference type="Proteomes" id="UP001620514">
    <property type="component" value="Unassembled WGS sequence"/>
</dbReference>
<dbReference type="InterPro" id="IPR023210">
    <property type="entry name" value="NADP_OxRdtase_dom"/>
</dbReference>
<keyword evidence="3" id="KW-1185">Reference proteome</keyword>
<dbReference type="SUPFAM" id="SSF51430">
    <property type="entry name" value="NAD(P)-linked oxidoreductase"/>
    <property type="match status" value="1"/>
</dbReference>
<name>A0ABW8MVH5_9BURK</name>
<accession>A0ABW8MVH5</accession>
<evidence type="ECO:0000313" key="2">
    <source>
        <dbReference type="EMBL" id="MFK4446746.1"/>
    </source>
</evidence>
<organism evidence="2 3">
    <name type="scientific">Caballeronia udeis</name>
    <dbReference type="NCBI Taxonomy" id="1232866"/>
    <lineage>
        <taxon>Bacteria</taxon>
        <taxon>Pseudomonadati</taxon>
        <taxon>Pseudomonadota</taxon>
        <taxon>Betaproteobacteria</taxon>
        <taxon>Burkholderiales</taxon>
        <taxon>Burkholderiaceae</taxon>
        <taxon>Caballeronia</taxon>
    </lineage>
</organism>
<dbReference type="CDD" id="cd19138">
    <property type="entry name" value="AKR_YeaE"/>
    <property type="match status" value="1"/>
</dbReference>
<dbReference type="PANTHER" id="PTHR43638:SF3">
    <property type="entry name" value="ALDEHYDE REDUCTASE"/>
    <property type="match status" value="1"/>
</dbReference>